<dbReference type="AlphaFoldDB" id="G7GUC9"/>
<dbReference type="PANTHER" id="PTHR46732:SF8">
    <property type="entry name" value="ATP-DEPENDENT PROTEASE LA (LON) DOMAIN PROTEIN"/>
    <property type="match status" value="1"/>
</dbReference>
<accession>G7GUC9</accession>
<feature type="domain" description="Lon N-terminal" evidence="1">
    <location>
        <begin position="6"/>
        <end position="232"/>
    </location>
</feature>
<evidence type="ECO:0000259" key="1">
    <source>
        <dbReference type="PROSITE" id="PS51787"/>
    </source>
</evidence>
<dbReference type="InterPro" id="IPR015947">
    <property type="entry name" value="PUA-like_sf"/>
</dbReference>
<dbReference type="Gene3D" id="2.30.130.40">
    <property type="entry name" value="LON domain-like"/>
    <property type="match status" value="1"/>
</dbReference>
<evidence type="ECO:0000313" key="2">
    <source>
        <dbReference type="EMBL" id="GAB07204.1"/>
    </source>
</evidence>
<dbReference type="RefSeq" id="WP_005191574.1">
    <property type="nucleotide sequence ID" value="NZ_BAED01000063.1"/>
</dbReference>
<dbReference type="InterPro" id="IPR046336">
    <property type="entry name" value="Lon_prtase_N_sf"/>
</dbReference>
<sequence>MDRWEPATIPMFPLGRALLPGESLPLRIFEPRYRALLTDSLEEYRELLEQREADRDTPMPILRPPGFGVVLISQGHEVGGGDARYEVGTYADIGQMSRRPDGQAALTCVGGNRFRVVEWLPEAPYPRATVQPLPTPPVTVEHRAAFELLCARVSTLLEDFADDRRVAAIALNPVERVIVDLKMLDADLPDELGVAGWAARLPIGSSDRQLLLEADDADTQLRILDDAIDGLAAAVAFAK</sequence>
<dbReference type="PROSITE" id="PS51787">
    <property type="entry name" value="LON_N"/>
    <property type="match status" value="1"/>
</dbReference>
<name>G7GUC9_9ACTN</name>
<reference evidence="2 3" key="1">
    <citation type="submission" date="2011-11" db="EMBL/GenBank/DDBJ databases">
        <title>Whole genome shotgun sequence of Gordonia amarae NBRC 15530.</title>
        <authorList>
            <person name="Takarada H."/>
            <person name="Hosoyama A."/>
            <person name="Tsuchikane K."/>
            <person name="Katsumata H."/>
            <person name="Yamazaki S."/>
            <person name="Fujita N."/>
        </authorList>
    </citation>
    <scope>NUCLEOTIDE SEQUENCE [LARGE SCALE GENOMIC DNA]</scope>
    <source>
        <strain evidence="2 3">NBRC 15530</strain>
    </source>
</reference>
<dbReference type="InterPro" id="IPR003111">
    <property type="entry name" value="Lon_prtase_N"/>
</dbReference>
<organism evidence="2 3">
    <name type="scientific">Gordonia amarae NBRC 15530</name>
    <dbReference type="NCBI Taxonomy" id="1075090"/>
    <lineage>
        <taxon>Bacteria</taxon>
        <taxon>Bacillati</taxon>
        <taxon>Actinomycetota</taxon>
        <taxon>Actinomycetes</taxon>
        <taxon>Mycobacteriales</taxon>
        <taxon>Gordoniaceae</taxon>
        <taxon>Gordonia</taxon>
    </lineage>
</organism>
<dbReference type="SUPFAM" id="SSF88697">
    <property type="entry name" value="PUA domain-like"/>
    <property type="match status" value="1"/>
</dbReference>
<proteinExistence type="predicted"/>
<dbReference type="Proteomes" id="UP000006023">
    <property type="component" value="Unassembled WGS sequence"/>
</dbReference>
<gene>
    <name evidence="2" type="ORF">GOAMR_63_00510</name>
</gene>
<evidence type="ECO:0000313" key="3">
    <source>
        <dbReference type="Proteomes" id="UP000006023"/>
    </source>
</evidence>
<dbReference type="eggNOG" id="COG2802">
    <property type="taxonomic scope" value="Bacteria"/>
</dbReference>
<dbReference type="STRING" id="1075090.GOAMR_63_00510"/>
<comment type="caution">
    <text evidence="2">The sequence shown here is derived from an EMBL/GenBank/DDBJ whole genome shotgun (WGS) entry which is preliminary data.</text>
</comment>
<dbReference type="Pfam" id="PF02190">
    <property type="entry name" value="LON_substr_bdg"/>
    <property type="match status" value="1"/>
</dbReference>
<dbReference type="EMBL" id="BAED01000063">
    <property type="protein sequence ID" value="GAB07204.1"/>
    <property type="molecule type" value="Genomic_DNA"/>
</dbReference>
<dbReference type="PANTHER" id="PTHR46732">
    <property type="entry name" value="ATP-DEPENDENT PROTEASE LA (LON) DOMAIN PROTEIN"/>
    <property type="match status" value="1"/>
</dbReference>
<keyword evidence="3" id="KW-1185">Reference proteome</keyword>
<protein>
    <recommendedName>
        <fullName evidence="1">Lon N-terminal domain-containing protein</fullName>
    </recommendedName>
</protein>
<dbReference type="SMART" id="SM00464">
    <property type="entry name" value="LON"/>
    <property type="match status" value="1"/>
</dbReference>